<proteinExistence type="predicted"/>
<gene>
    <name evidence="1" type="ORF">ILYODFUR_038606</name>
</gene>
<evidence type="ECO:0000313" key="1">
    <source>
        <dbReference type="EMBL" id="MEQ2254020.1"/>
    </source>
</evidence>
<keyword evidence="2" id="KW-1185">Reference proteome</keyword>
<accession>A0ABV0V9M0</accession>
<comment type="caution">
    <text evidence="1">The sequence shown here is derived from an EMBL/GenBank/DDBJ whole genome shotgun (WGS) entry which is preliminary data.</text>
</comment>
<organism evidence="1 2">
    <name type="scientific">Ilyodon furcidens</name>
    <name type="common">goldbreast splitfin</name>
    <dbReference type="NCBI Taxonomy" id="33524"/>
    <lineage>
        <taxon>Eukaryota</taxon>
        <taxon>Metazoa</taxon>
        <taxon>Chordata</taxon>
        <taxon>Craniata</taxon>
        <taxon>Vertebrata</taxon>
        <taxon>Euteleostomi</taxon>
        <taxon>Actinopterygii</taxon>
        <taxon>Neopterygii</taxon>
        <taxon>Teleostei</taxon>
        <taxon>Neoteleostei</taxon>
        <taxon>Acanthomorphata</taxon>
        <taxon>Ovalentaria</taxon>
        <taxon>Atherinomorphae</taxon>
        <taxon>Cyprinodontiformes</taxon>
        <taxon>Goodeidae</taxon>
        <taxon>Ilyodon</taxon>
    </lineage>
</organism>
<evidence type="ECO:0000313" key="2">
    <source>
        <dbReference type="Proteomes" id="UP001482620"/>
    </source>
</evidence>
<protein>
    <submittedName>
        <fullName evidence="1">Uncharacterized protein</fullName>
    </submittedName>
</protein>
<dbReference type="Proteomes" id="UP001482620">
    <property type="component" value="Unassembled WGS sequence"/>
</dbReference>
<name>A0ABV0V9M0_9TELE</name>
<sequence length="120" mass="13717">MAQLVEENRGGLKGRFGPRITKGTKRQTWEHIAKQVSASFPLLSAPIWNVSSSGTCCNQKMERRLQYTCDSLFMVIHYFFKLFIHPSYNYLTGGARLNCPAAETISFSLKEMIKFILSLY</sequence>
<reference evidence="1 2" key="1">
    <citation type="submission" date="2021-06" db="EMBL/GenBank/DDBJ databases">
        <authorList>
            <person name="Palmer J.M."/>
        </authorList>
    </citation>
    <scope>NUCLEOTIDE SEQUENCE [LARGE SCALE GENOMIC DNA]</scope>
    <source>
        <strain evidence="2">if_2019</strain>
        <tissue evidence="1">Muscle</tissue>
    </source>
</reference>
<dbReference type="EMBL" id="JAHRIQ010102484">
    <property type="protein sequence ID" value="MEQ2254020.1"/>
    <property type="molecule type" value="Genomic_DNA"/>
</dbReference>